<evidence type="ECO:0000256" key="1">
    <source>
        <dbReference type="SAM" id="Phobius"/>
    </source>
</evidence>
<keyword evidence="1" id="KW-0812">Transmembrane</keyword>
<feature type="transmembrane region" description="Helical" evidence="1">
    <location>
        <begin position="85"/>
        <end position="106"/>
    </location>
</feature>
<sequence length="112" mass="13189">MDNKYLKFLFRLVYFSIAIASWFVSYEITRIHGIYPGTIENEFIRKYVHNYYLCLINMATVWSLTAGTTICACVASMEITMRNSFWINLGFISFMLNIGWGLLFVYDWAHLI</sequence>
<gene>
    <name evidence="3" type="ORF">QR98_0036160</name>
    <name evidence="2" type="ORF">SSS_3548</name>
</gene>
<dbReference type="Proteomes" id="UP000616769">
    <property type="component" value="Unassembled WGS sequence"/>
</dbReference>
<dbReference type="VEuPathDB" id="VectorBase:SSCA001507"/>
<keyword evidence="5" id="KW-1185">Reference proteome</keyword>
<reference evidence="3 6" key="1">
    <citation type="journal article" date="2015" name="Parasit. Vectors">
        <title>Draft genome of the scabies mite.</title>
        <authorList>
            <person name="Rider S.D.Jr."/>
            <person name="Morgan M.S."/>
            <person name="Arlian L.G."/>
        </authorList>
    </citation>
    <scope>NUCLEOTIDE SEQUENCE [LARGE SCALE GENOMIC DNA]</scope>
    <source>
        <strain evidence="3">Arlian Lab</strain>
    </source>
</reference>
<dbReference type="AlphaFoldDB" id="A0A132A2D1"/>
<protein>
    <submittedName>
        <fullName evidence="3 4">Uncharacterized protein</fullName>
    </submittedName>
</protein>
<feature type="transmembrane region" description="Helical" evidence="1">
    <location>
        <begin position="12"/>
        <end position="29"/>
    </location>
</feature>
<evidence type="ECO:0000313" key="4">
    <source>
        <dbReference type="EnsemblMetazoa" id="KAF7492224.1"/>
    </source>
</evidence>
<organism evidence="3 6">
    <name type="scientific">Sarcoptes scabiei</name>
    <name type="common">Itch mite</name>
    <name type="synonym">Acarus scabiei</name>
    <dbReference type="NCBI Taxonomy" id="52283"/>
    <lineage>
        <taxon>Eukaryota</taxon>
        <taxon>Metazoa</taxon>
        <taxon>Ecdysozoa</taxon>
        <taxon>Arthropoda</taxon>
        <taxon>Chelicerata</taxon>
        <taxon>Arachnida</taxon>
        <taxon>Acari</taxon>
        <taxon>Acariformes</taxon>
        <taxon>Sarcoptiformes</taxon>
        <taxon>Astigmata</taxon>
        <taxon>Psoroptidia</taxon>
        <taxon>Sarcoptoidea</taxon>
        <taxon>Sarcoptidae</taxon>
        <taxon>Sarcoptinae</taxon>
        <taxon>Sarcoptes</taxon>
    </lineage>
</organism>
<reference evidence="5" key="2">
    <citation type="journal article" date="2020" name="PLoS Negl. Trop. Dis.">
        <title>High-quality nuclear genome for Sarcoptes scabiei-A critical resource for a neglected parasite.</title>
        <authorList>
            <person name="Korhonen P.K."/>
            <person name="Gasser R.B."/>
            <person name="Ma G."/>
            <person name="Wang T."/>
            <person name="Stroehlein A.J."/>
            <person name="Young N.D."/>
            <person name="Ang C.S."/>
            <person name="Fernando D.D."/>
            <person name="Lu H.C."/>
            <person name="Taylor S."/>
            <person name="Reynolds S.L."/>
            <person name="Mofiz E."/>
            <person name="Najaraj S.H."/>
            <person name="Gowda H."/>
            <person name="Madugundu A."/>
            <person name="Renuse S."/>
            <person name="Holt D."/>
            <person name="Pandey A."/>
            <person name="Papenfuss A.T."/>
            <person name="Fischer K."/>
        </authorList>
    </citation>
    <scope>NUCLEOTIDE SEQUENCE [LARGE SCALE GENOMIC DNA]</scope>
</reference>
<feature type="transmembrane region" description="Helical" evidence="1">
    <location>
        <begin position="49"/>
        <end position="73"/>
    </location>
</feature>
<accession>A0A132A2D1</accession>
<evidence type="ECO:0000313" key="2">
    <source>
        <dbReference type="EMBL" id="KAF7492224.1"/>
    </source>
</evidence>
<dbReference type="EMBL" id="WVUK01000056">
    <property type="protein sequence ID" value="KAF7492224.1"/>
    <property type="molecule type" value="Genomic_DNA"/>
</dbReference>
<evidence type="ECO:0000313" key="5">
    <source>
        <dbReference type="Proteomes" id="UP000070412"/>
    </source>
</evidence>
<dbReference type="EMBL" id="JXLN01010125">
    <property type="protein sequence ID" value="KPM05157.1"/>
    <property type="molecule type" value="Genomic_DNA"/>
</dbReference>
<evidence type="ECO:0000313" key="3">
    <source>
        <dbReference type="EMBL" id="KPM05157.1"/>
    </source>
</evidence>
<keyword evidence="1" id="KW-0472">Membrane</keyword>
<dbReference type="EnsemblMetazoa" id="SSS_3548s_mrna">
    <property type="protein sequence ID" value="KAF7492224.1"/>
    <property type="gene ID" value="SSS_3548"/>
</dbReference>
<evidence type="ECO:0000313" key="6">
    <source>
        <dbReference type="Proteomes" id="UP000616769"/>
    </source>
</evidence>
<name>A0A132A2D1_SARSC</name>
<reference evidence="4" key="4">
    <citation type="submission" date="2022-06" db="UniProtKB">
        <authorList>
            <consortium name="EnsemblMetazoa"/>
        </authorList>
    </citation>
    <scope>IDENTIFICATION</scope>
</reference>
<keyword evidence="1" id="KW-1133">Transmembrane helix</keyword>
<proteinExistence type="predicted"/>
<dbReference type="Proteomes" id="UP000070412">
    <property type="component" value="Unassembled WGS sequence"/>
</dbReference>
<reference evidence="2" key="3">
    <citation type="submission" date="2020-01" db="EMBL/GenBank/DDBJ databases">
        <authorList>
            <person name="Korhonen P.K.K."/>
            <person name="Guangxu M.G."/>
            <person name="Wang T.W."/>
            <person name="Stroehlein A.J.S."/>
            <person name="Young N.D."/>
            <person name="Ang C.-S.A."/>
            <person name="Fernando D.W.F."/>
            <person name="Lu H.L."/>
            <person name="Taylor S.T."/>
            <person name="Ehtesham M.E.M."/>
            <person name="Najaraj S.H.N."/>
            <person name="Harsha G.H.G."/>
            <person name="Madugundu A.M."/>
            <person name="Renuse S.R."/>
            <person name="Holt D.H."/>
            <person name="Pandey A.P."/>
            <person name="Papenfuss A.P."/>
            <person name="Gasser R.B.G."/>
            <person name="Fischer K.F."/>
        </authorList>
    </citation>
    <scope>NUCLEOTIDE SEQUENCE</scope>
    <source>
        <strain evidence="2">SSS_KF_BRIS2020</strain>
    </source>
</reference>